<protein>
    <submittedName>
        <fullName evidence="3">BPI1 domain-containing protein</fullName>
    </submittedName>
</protein>
<dbReference type="AlphaFoldDB" id="A0A8R1TZG6"/>
<evidence type="ECO:0000256" key="1">
    <source>
        <dbReference type="SAM" id="SignalP"/>
    </source>
</evidence>
<reference evidence="3" key="2">
    <citation type="submission" date="2022-06" db="UniProtKB">
        <authorList>
            <consortium name="EnsemblMetazoa"/>
        </authorList>
    </citation>
    <scope>IDENTIFICATION</scope>
</reference>
<dbReference type="InterPro" id="IPR017943">
    <property type="entry name" value="Bactericidal_perm-incr_a/b_dom"/>
</dbReference>
<dbReference type="InterPro" id="IPR032942">
    <property type="entry name" value="BPI/LBP/Plunc"/>
</dbReference>
<name>A0A8R1TZG6_ONCVO</name>
<dbReference type="InterPro" id="IPR017942">
    <property type="entry name" value="Lipid-bd_serum_glycop_N"/>
</dbReference>
<dbReference type="Gene3D" id="3.15.20.10">
    <property type="entry name" value="Bactericidal permeability-increasing protein, domain 2"/>
    <property type="match status" value="1"/>
</dbReference>
<dbReference type="GO" id="GO:0005615">
    <property type="term" value="C:extracellular space"/>
    <property type="evidence" value="ECO:0007669"/>
    <property type="project" value="TreeGrafter"/>
</dbReference>
<dbReference type="Proteomes" id="UP000024404">
    <property type="component" value="Unassembled WGS sequence"/>
</dbReference>
<evidence type="ECO:0000313" key="4">
    <source>
        <dbReference type="Proteomes" id="UP000024404"/>
    </source>
</evidence>
<dbReference type="PANTHER" id="PTHR10504">
    <property type="entry name" value="BACTERICIDAL PERMEABILITY-INCREASING BPI PROTEIN-RELATED"/>
    <property type="match status" value="1"/>
</dbReference>
<dbReference type="EMBL" id="CMVM020000249">
    <property type="status" value="NOT_ANNOTATED_CDS"/>
    <property type="molecule type" value="Genomic_DNA"/>
</dbReference>
<proteinExistence type="predicted"/>
<reference evidence="4" key="1">
    <citation type="submission" date="2013-10" db="EMBL/GenBank/DDBJ databases">
        <title>Genome sequencing of Onchocerca volvulus.</title>
        <authorList>
            <person name="Cotton J."/>
            <person name="Tsai J."/>
            <person name="Stanley E."/>
            <person name="Tracey A."/>
            <person name="Holroyd N."/>
            <person name="Lustigman S."/>
            <person name="Berriman M."/>
        </authorList>
    </citation>
    <scope>NUCLEOTIDE SEQUENCE</scope>
</reference>
<dbReference type="OMA" id="YRILWTM"/>
<keyword evidence="1" id="KW-0732">Signal</keyword>
<evidence type="ECO:0000259" key="2">
    <source>
        <dbReference type="SMART" id="SM00328"/>
    </source>
</evidence>
<feature type="signal peptide" evidence="1">
    <location>
        <begin position="1"/>
        <end position="26"/>
    </location>
</feature>
<organism evidence="3 4">
    <name type="scientific">Onchocerca volvulus</name>
    <dbReference type="NCBI Taxonomy" id="6282"/>
    <lineage>
        <taxon>Eukaryota</taxon>
        <taxon>Metazoa</taxon>
        <taxon>Ecdysozoa</taxon>
        <taxon>Nematoda</taxon>
        <taxon>Chromadorea</taxon>
        <taxon>Rhabditida</taxon>
        <taxon>Spirurina</taxon>
        <taxon>Spiruromorpha</taxon>
        <taxon>Filarioidea</taxon>
        <taxon>Onchocercidae</taxon>
        <taxon>Onchocerca</taxon>
    </lineage>
</organism>
<evidence type="ECO:0000313" key="3">
    <source>
        <dbReference type="EnsemblMetazoa" id="OVOC8677.1"/>
    </source>
</evidence>
<keyword evidence="4" id="KW-1185">Reference proteome</keyword>
<sequence>MAHVDNSRMRIQFLLFVQIFISCIDGEPTLRIRLNQKGFKDFGLVLKNALQNKVKLLKLPSMTVSFGSGTADIKNLKMNSFKSPDMVISPIAPNGIMFSGSGSSISITGSWNVAYRFLWTMHFSGDLSLEISDAKPFMRINLLSKQGKPQIYVEECQMKIGYLNLNLYGGLGAWIVNHFTSGVQDNIKNSLQKEVCKHVQDNVQTVNKWLWLPHEQILVDNIYFNQHLLDNPKVTENFLQLDFHAYLSFGKSKCNLQSKKINDRQTGSNHMLTTWLGEPVINCYLKTRYEKNNSHVYIANSNQFRELFNENCTGTKNCVRKVNNPNMNFKHPVDLDIYLIKAPFLYAAKNGFDLKTSMKIVFYQSPRKSNSLKLAELTIQTKSSIKFAVSDGKIHFFTEKMTATISESNDLKVENLKKTILDASTDVAKYALQNLQLLGFVDNILYRGPSQLKFSKNAVFTEINKFIRADMDVTISDI</sequence>
<accession>A0A8R1TZG6</accession>
<dbReference type="EnsemblMetazoa" id="OVOC8677.1">
    <property type="protein sequence ID" value="OVOC8677.1"/>
    <property type="gene ID" value="WBGene00245486"/>
</dbReference>
<dbReference type="SMART" id="SM00328">
    <property type="entry name" value="BPI1"/>
    <property type="match status" value="1"/>
</dbReference>
<feature type="chain" id="PRO_5035740920" evidence="1">
    <location>
        <begin position="27"/>
        <end position="478"/>
    </location>
</feature>
<dbReference type="Pfam" id="PF01273">
    <property type="entry name" value="LBP_BPI_CETP"/>
    <property type="match status" value="1"/>
</dbReference>
<dbReference type="SUPFAM" id="SSF55394">
    <property type="entry name" value="Bactericidal permeability-increasing protein, BPI"/>
    <property type="match status" value="2"/>
</dbReference>
<feature type="domain" description="Lipid-binding serum glycoprotein N-terminal" evidence="2">
    <location>
        <begin position="33"/>
        <end position="253"/>
    </location>
</feature>
<dbReference type="PANTHER" id="PTHR10504:SF145">
    <property type="entry name" value="PROTEIN CBG15266"/>
    <property type="match status" value="1"/>
</dbReference>
<dbReference type="Gene3D" id="3.15.10.10">
    <property type="entry name" value="Bactericidal permeability-increasing protein, domain 1"/>
    <property type="match status" value="1"/>
</dbReference>
<dbReference type="GO" id="GO:0008289">
    <property type="term" value="F:lipid binding"/>
    <property type="evidence" value="ECO:0007669"/>
    <property type="project" value="InterPro"/>
</dbReference>